<dbReference type="SUPFAM" id="SSF48452">
    <property type="entry name" value="TPR-like"/>
    <property type="match status" value="1"/>
</dbReference>
<dbReference type="Pfam" id="PF14559">
    <property type="entry name" value="TPR_19"/>
    <property type="match status" value="1"/>
</dbReference>
<dbReference type="HOGENOM" id="CLU_164105_0_0_7"/>
<dbReference type="InterPro" id="IPR011990">
    <property type="entry name" value="TPR-like_helical_dom_sf"/>
</dbReference>
<evidence type="ECO:0000313" key="1">
    <source>
        <dbReference type="EMBL" id="CAJ54598.1"/>
    </source>
</evidence>
<dbReference type="EMBL" id="AM180252">
    <property type="protein sequence ID" value="CAJ54598.1"/>
    <property type="molecule type" value="Genomic_DNA"/>
</dbReference>
<name>Q1MQX9_LAWIP</name>
<dbReference type="STRING" id="363253.LI0544"/>
<proteinExistence type="predicted"/>
<dbReference type="Gene3D" id="1.25.40.10">
    <property type="entry name" value="Tetratricopeptide repeat domain"/>
    <property type="match status" value="1"/>
</dbReference>
<organism evidence="1 2">
    <name type="scientific">Lawsonia intracellularis (strain PHE/MN1-00)</name>
    <dbReference type="NCBI Taxonomy" id="363253"/>
    <lineage>
        <taxon>Bacteria</taxon>
        <taxon>Pseudomonadati</taxon>
        <taxon>Thermodesulfobacteriota</taxon>
        <taxon>Desulfovibrionia</taxon>
        <taxon>Desulfovibrionales</taxon>
        <taxon>Desulfovibrionaceae</taxon>
        <taxon>Lawsonia</taxon>
    </lineage>
</organism>
<protein>
    <submittedName>
        <fullName evidence="1">NA</fullName>
    </submittedName>
</protein>
<sequence>MLSEYQVKRLLDTANTACHYGLVGVARKIYDGVLALKPGFPPALIGQALSHIVIDEFSEAEEILTKYLEKVPDDPDAQVFLGITYMFTGRGDQSSLLFEKVAATDGAASVFAVDLLEVMKIQLQS</sequence>
<accession>Q1MQX9</accession>
<dbReference type="OrthoDB" id="5465359at2"/>
<dbReference type="Proteomes" id="UP000002430">
    <property type="component" value="Chromosome"/>
</dbReference>
<gene>
    <name evidence="1" type="ordered locus">LI0544</name>
</gene>
<dbReference type="eggNOG" id="COG0457">
    <property type="taxonomic scope" value="Bacteria"/>
</dbReference>
<reference evidence="1 2" key="1">
    <citation type="submission" date="2005-11" db="EMBL/GenBank/DDBJ databases">
        <title>The complete genome sequence of Lawsonia intracellularis: the causative agent of proliferative enteropathy.</title>
        <authorList>
            <person name="Kaur K."/>
            <person name="Zhang Q."/>
            <person name="Beckler D."/>
            <person name="Munir S."/>
            <person name="Li L."/>
            <person name="Kinsley K."/>
            <person name="Herron L."/>
            <person name="Peterson A."/>
            <person name="May B."/>
            <person name="Singh S."/>
            <person name="Gebhart C."/>
            <person name="Kapur V."/>
        </authorList>
    </citation>
    <scope>NUCLEOTIDE SEQUENCE [LARGE SCALE GENOMIC DNA]</scope>
    <source>
        <strain evidence="1 2">PHE/MN1-00</strain>
    </source>
</reference>
<keyword evidence="2" id="KW-1185">Reference proteome</keyword>
<dbReference type="AlphaFoldDB" id="Q1MQX9"/>
<evidence type="ECO:0000313" key="2">
    <source>
        <dbReference type="Proteomes" id="UP000002430"/>
    </source>
</evidence>
<dbReference type="RefSeq" id="WP_011526627.1">
    <property type="nucleotide sequence ID" value="NC_008011.1"/>
</dbReference>
<dbReference type="KEGG" id="lip:LI0544"/>